<keyword evidence="4 10" id="KW-0227">DNA damage</keyword>
<dbReference type="PROSITE" id="PS50162">
    <property type="entry name" value="RECA_2"/>
    <property type="match status" value="1"/>
</dbReference>
<dbReference type="Gene3D" id="3.40.50.300">
    <property type="entry name" value="P-loop containing nucleotide triphosphate hydrolases"/>
    <property type="match status" value="1"/>
</dbReference>
<keyword evidence="3 10" id="KW-0547">Nucleotide-binding</keyword>
<dbReference type="Pfam" id="PF00154">
    <property type="entry name" value="RecA_N"/>
    <property type="match status" value="1"/>
</dbReference>
<dbReference type="CDD" id="cd00983">
    <property type="entry name" value="RecA"/>
    <property type="match status" value="1"/>
</dbReference>
<evidence type="ECO:0000256" key="2">
    <source>
        <dbReference type="ARBA" id="ARBA00015553"/>
    </source>
</evidence>
<dbReference type="EMBL" id="SIUB01000004">
    <property type="protein sequence ID" value="TBN53302.1"/>
    <property type="molecule type" value="Genomic_DNA"/>
</dbReference>
<dbReference type="SUPFAM" id="SSF54752">
    <property type="entry name" value="RecA protein, C-terminal domain"/>
    <property type="match status" value="1"/>
</dbReference>
<comment type="similarity">
    <text evidence="1 10 12">Belongs to the RecA family.</text>
</comment>
<dbReference type="AlphaFoldDB" id="A0A4Q9GH10"/>
<dbReference type="GO" id="GO:0006281">
    <property type="term" value="P:DNA repair"/>
    <property type="evidence" value="ECO:0007669"/>
    <property type="project" value="UniProtKB-UniRule"/>
</dbReference>
<evidence type="ECO:0000256" key="7">
    <source>
        <dbReference type="ARBA" id="ARBA00023172"/>
    </source>
</evidence>
<evidence type="ECO:0000256" key="4">
    <source>
        <dbReference type="ARBA" id="ARBA00022763"/>
    </source>
</evidence>
<dbReference type="GO" id="GO:0006310">
    <property type="term" value="P:DNA recombination"/>
    <property type="evidence" value="ECO:0007669"/>
    <property type="project" value="UniProtKB-UniRule"/>
</dbReference>
<comment type="subcellular location">
    <subcellularLocation>
        <location evidence="10">Cytoplasm</location>
    </subcellularLocation>
</comment>
<organism evidence="15 16">
    <name type="scientific">Hansschlegelia quercus</name>
    <dbReference type="NCBI Taxonomy" id="2528245"/>
    <lineage>
        <taxon>Bacteria</taxon>
        <taxon>Pseudomonadati</taxon>
        <taxon>Pseudomonadota</taxon>
        <taxon>Alphaproteobacteria</taxon>
        <taxon>Hyphomicrobiales</taxon>
        <taxon>Methylopilaceae</taxon>
        <taxon>Hansschlegelia</taxon>
    </lineage>
</organism>
<keyword evidence="9 10" id="KW-0742">SOS response</keyword>
<evidence type="ECO:0000256" key="3">
    <source>
        <dbReference type="ARBA" id="ARBA00022741"/>
    </source>
</evidence>
<evidence type="ECO:0000313" key="15">
    <source>
        <dbReference type="EMBL" id="TBN53302.1"/>
    </source>
</evidence>
<evidence type="ECO:0000313" key="16">
    <source>
        <dbReference type="Proteomes" id="UP000291613"/>
    </source>
</evidence>
<evidence type="ECO:0000256" key="12">
    <source>
        <dbReference type="RuleBase" id="RU004527"/>
    </source>
</evidence>
<evidence type="ECO:0000259" key="14">
    <source>
        <dbReference type="PROSITE" id="PS50163"/>
    </source>
</evidence>
<keyword evidence="8 10" id="KW-0234">DNA repair</keyword>
<evidence type="ECO:0000256" key="10">
    <source>
        <dbReference type="HAMAP-Rule" id="MF_00268"/>
    </source>
</evidence>
<dbReference type="GO" id="GO:0140664">
    <property type="term" value="F:ATP-dependent DNA damage sensor activity"/>
    <property type="evidence" value="ECO:0007669"/>
    <property type="project" value="InterPro"/>
</dbReference>
<dbReference type="OrthoDB" id="9776733at2"/>
<dbReference type="InterPro" id="IPR003593">
    <property type="entry name" value="AAA+_ATPase"/>
</dbReference>
<dbReference type="PANTHER" id="PTHR45900:SF1">
    <property type="entry name" value="MITOCHONDRIAL DNA REPAIR PROTEIN RECA HOMOLOG-RELATED"/>
    <property type="match status" value="1"/>
</dbReference>
<dbReference type="FunFam" id="3.40.50.300:FF:000087">
    <property type="entry name" value="Recombinase RecA"/>
    <property type="match status" value="1"/>
</dbReference>
<feature type="domain" description="RecA family profile 1" evidence="13">
    <location>
        <begin position="47"/>
        <end position="206"/>
    </location>
</feature>
<proteinExistence type="inferred from homology"/>
<dbReference type="HAMAP" id="MF_00268">
    <property type="entry name" value="RecA"/>
    <property type="match status" value="1"/>
</dbReference>
<dbReference type="InterPro" id="IPR023400">
    <property type="entry name" value="RecA_C_sf"/>
</dbReference>
<dbReference type="InterPro" id="IPR027417">
    <property type="entry name" value="P-loop_NTPase"/>
</dbReference>
<dbReference type="InterPro" id="IPR013765">
    <property type="entry name" value="DNA_recomb/repair_RecA"/>
</dbReference>
<dbReference type="PROSITE" id="PS00321">
    <property type="entry name" value="RECA_1"/>
    <property type="match status" value="1"/>
</dbReference>
<keyword evidence="6 10" id="KW-0238">DNA-binding</keyword>
<keyword evidence="10" id="KW-0963">Cytoplasm</keyword>
<feature type="domain" description="RecA family profile 2" evidence="14">
    <location>
        <begin position="211"/>
        <end position="284"/>
    </location>
</feature>
<dbReference type="NCBIfam" id="TIGR02012">
    <property type="entry name" value="tigrfam_recA"/>
    <property type="match status" value="1"/>
</dbReference>
<dbReference type="GO" id="GO:0009432">
    <property type="term" value="P:SOS response"/>
    <property type="evidence" value="ECO:0007669"/>
    <property type="project" value="UniProtKB-UniRule"/>
</dbReference>
<dbReference type="GO" id="GO:0003697">
    <property type="term" value="F:single-stranded DNA binding"/>
    <property type="evidence" value="ECO:0007669"/>
    <property type="project" value="UniProtKB-UniRule"/>
</dbReference>
<dbReference type="PANTHER" id="PTHR45900">
    <property type="entry name" value="RECA"/>
    <property type="match status" value="1"/>
</dbReference>
<keyword evidence="5 10" id="KW-0067">ATP-binding</keyword>
<evidence type="ECO:0000256" key="8">
    <source>
        <dbReference type="ARBA" id="ARBA00023204"/>
    </source>
</evidence>
<accession>A0A4Q9GH10</accession>
<dbReference type="PROSITE" id="PS50163">
    <property type="entry name" value="RECA_3"/>
    <property type="match status" value="1"/>
</dbReference>
<dbReference type="GO" id="GO:0003684">
    <property type="term" value="F:damaged DNA binding"/>
    <property type="evidence" value="ECO:0007669"/>
    <property type="project" value="UniProtKB-UniRule"/>
</dbReference>
<dbReference type="InterPro" id="IPR020584">
    <property type="entry name" value="DNA_recomb/repair_RecA_CS"/>
</dbReference>
<dbReference type="RefSeq" id="WP_131003360.1">
    <property type="nucleotide sequence ID" value="NZ_JBHSZR010000007.1"/>
</dbReference>
<reference evidence="15 16" key="1">
    <citation type="submission" date="2019-02" db="EMBL/GenBank/DDBJ databases">
        <title>Hansschlegelia quercus sp. nov., a novel methylotrophic bacterium from buds of oak (Quercus robur L.).</title>
        <authorList>
            <person name="Agafonova N.V."/>
            <person name="Kaparullina E.N."/>
            <person name="Grouzdev D.S."/>
            <person name="Doronina N.V."/>
        </authorList>
    </citation>
    <scope>NUCLEOTIDE SEQUENCE [LARGE SCALE GENOMIC DNA]</scope>
    <source>
        <strain evidence="15 16">Dub</strain>
    </source>
</reference>
<dbReference type="Proteomes" id="UP000291613">
    <property type="component" value="Unassembled WGS sequence"/>
</dbReference>
<dbReference type="PRINTS" id="PR00142">
    <property type="entry name" value="RECA"/>
</dbReference>
<keyword evidence="7 10" id="KW-0233">DNA recombination</keyword>
<dbReference type="SMART" id="SM00382">
    <property type="entry name" value="AAA"/>
    <property type="match status" value="1"/>
</dbReference>
<evidence type="ECO:0000256" key="11">
    <source>
        <dbReference type="RuleBase" id="RU000526"/>
    </source>
</evidence>
<dbReference type="InterPro" id="IPR049261">
    <property type="entry name" value="RecA-like_C"/>
</dbReference>
<evidence type="ECO:0000256" key="1">
    <source>
        <dbReference type="ARBA" id="ARBA00009391"/>
    </source>
</evidence>
<keyword evidence="16" id="KW-1185">Reference proteome</keyword>
<comment type="caution">
    <text evidence="15">The sequence shown here is derived from an EMBL/GenBank/DDBJ whole genome shotgun (WGS) entry which is preliminary data.</text>
</comment>
<protein>
    <recommendedName>
        <fullName evidence="2 10">Protein RecA</fullName>
    </recommendedName>
    <alternativeName>
        <fullName evidence="10 11">Recombinase A</fullName>
    </alternativeName>
</protein>
<evidence type="ECO:0000256" key="9">
    <source>
        <dbReference type="ARBA" id="ARBA00023236"/>
    </source>
</evidence>
<name>A0A4Q9GH10_9HYPH</name>
<evidence type="ECO:0000256" key="6">
    <source>
        <dbReference type="ARBA" id="ARBA00023125"/>
    </source>
</evidence>
<feature type="binding site" evidence="10">
    <location>
        <begin position="77"/>
        <end position="84"/>
    </location>
    <ligand>
        <name>ATP</name>
        <dbReference type="ChEBI" id="CHEBI:30616"/>
    </ligand>
</feature>
<comment type="function">
    <text evidence="10">Can catalyze the hydrolysis of ATP in the presence of single-stranded DNA, the ATP-dependent uptake of single-stranded DNA by duplex DNA, and the ATP-dependent hybridization of homologous single-stranded DNAs. It interacts with LexA causing its activation and leading to its autocatalytic cleavage.</text>
</comment>
<sequence>MSQSALRLVEGSSMDKTKALDAALSQIERAFGKGSIMRLGTGQVLNEVETIATGSLGLDIALGVGGLPRGRIIEIFGPESSGKTTLALHTVAEAQKKGGVCAFVDAEHALDPIYARKLGVNLEDLLISQPDTGEQALEITDTLVRSGAVDVLVVDSVAALTPRAELEGEMGEVQPGLQARLMSQALRKLTGSISKSKTMVIFINQIRMKIGVMYGSPETTTGGNALKFYSSVRLDIRRIGAIKERDEVVGNQTRVKVVKNKVAPPFKQVEFDIMYGEGVSKVGELVDLGVKAGIVEKSGAWYSFDSQRLGQGRENAKAYLKENEAVARRIEGAVREASGVIADKIFDEIDPNDPENDTD</sequence>
<gene>
    <name evidence="10 15" type="primary">recA</name>
    <name evidence="15" type="ORF">EYR15_09755</name>
</gene>
<evidence type="ECO:0000259" key="13">
    <source>
        <dbReference type="PROSITE" id="PS50162"/>
    </source>
</evidence>
<dbReference type="InterPro" id="IPR020588">
    <property type="entry name" value="RecA_ATP-bd"/>
</dbReference>
<dbReference type="InterPro" id="IPR020587">
    <property type="entry name" value="RecA_monomer-monomer_interface"/>
</dbReference>
<evidence type="ECO:0000256" key="5">
    <source>
        <dbReference type="ARBA" id="ARBA00022840"/>
    </source>
</evidence>
<dbReference type="Pfam" id="PF21096">
    <property type="entry name" value="RecA_C"/>
    <property type="match status" value="1"/>
</dbReference>
<dbReference type="SUPFAM" id="SSF52540">
    <property type="entry name" value="P-loop containing nucleoside triphosphate hydrolases"/>
    <property type="match status" value="1"/>
</dbReference>
<dbReference type="InterPro" id="IPR049428">
    <property type="entry name" value="RecA-like_N"/>
</dbReference>
<dbReference type="GO" id="GO:0005829">
    <property type="term" value="C:cytosol"/>
    <property type="evidence" value="ECO:0007669"/>
    <property type="project" value="TreeGrafter"/>
</dbReference>
<dbReference type="GO" id="GO:0005524">
    <property type="term" value="F:ATP binding"/>
    <property type="evidence" value="ECO:0007669"/>
    <property type="project" value="UniProtKB-UniRule"/>
</dbReference>